<accession>A0A916ECL9</accession>
<protein>
    <submittedName>
        <fullName evidence="1">Uncharacterized protein</fullName>
    </submittedName>
</protein>
<comment type="caution">
    <text evidence="1">The sequence shown here is derived from an EMBL/GenBank/DDBJ whole genome shotgun (WGS) entry which is preliminary data.</text>
</comment>
<dbReference type="OrthoDB" id="10297094at2759"/>
<reference evidence="1" key="1">
    <citation type="submission" date="2020-05" db="EMBL/GenBank/DDBJ databases">
        <authorList>
            <person name="Rincon C."/>
            <person name="Sanders R I."/>
            <person name="Robbins C."/>
            <person name="Chaturvedi A."/>
        </authorList>
    </citation>
    <scope>NUCLEOTIDE SEQUENCE</scope>
    <source>
        <strain evidence="1">CHB12</strain>
    </source>
</reference>
<gene>
    <name evidence="1" type="ORF">CHRIB12_LOCUS17074</name>
</gene>
<dbReference type="EMBL" id="CAGKOT010000042">
    <property type="protein sequence ID" value="CAB5380408.1"/>
    <property type="molecule type" value="Genomic_DNA"/>
</dbReference>
<evidence type="ECO:0000313" key="2">
    <source>
        <dbReference type="Proteomes" id="UP000684084"/>
    </source>
</evidence>
<organism evidence="1 2">
    <name type="scientific">Rhizophagus irregularis</name>
    <dbReference type="NCBI Taxonomy" id="588596"/>
    <lineage>
        <taxon>Eukaryota</taxon>
        <taxon>Fungi</taxon>
        <taxon>Fungi incertae sedis</taxon>
        <taxon>Mucoromycota</taxon>
        <taxon>Glomeromycotina</taxon>
        <taxon>Glomeromycetes</taxon>
        <taxon>Glomerales</taxon>
        <taxon>Glomeraceae</taxon>
        <taxon>Rhizophagus</taxon>
    </lineage>
</organism>
<dbReference type="Proteomes" id="UP000684084">
    <property type="component" value="Unassembled WGS sequence"/>
</dbReference>
<sequence>MKDHHYEYMLLNFKAAVLLNDAKYSTRKHKVFQDTICDAVNLIGLRKIPNLPSHFWSNTSCHSTPRCSSTPGFFWIKFSKLKIFNIILCQDEYGREFGRKSNIFLVGTEM</sequence>
<evidence type="ECO:0000313" key="1">
    <source>
        <dbReference type="EMBL" id="CAB5380408.1"/>
    </source>
</evidence>
<dbReference type="VEuPathDB" id="FungiDB:RhiirFUN_022166"/>
<proteinExistence type="predicted"/>
<name>A0A916ECL9_9GLOM</name>
<dbReference type="AlphaFoldDB" id="A0A916ECL9"/>